<dbReference type="PANTHER" id="PTHR11070">
    <property type="entry name" value="UVRD / RECB / PCRA DNA HELICASE FAMILY MEMBER"/>
    <property type="match status" value="1"/>
</dbReference>
<dbReference type="Gene3D" id="3.30.2310.20">
    <property type="entry name" value="RelE-like"/>
    <property type="match status" value="1"/>
</dbReference>
<keyword evidence="4 10" id="KW-0347">Helicase</keyword>
<keyword evidence="5 10" id="KW-0067">ATP-binding</keyword>
<dbReference type="Gene3D" id="3.40.50.300">
    <property type="entry name" value="P-loop containing nucleotide triphosphate hydrolases"/>
    <property type="match status" value="2"/>
</dbReference>
<dbReference type="InterPro" id="IPR027417">
    <property type="entry name" value="P-loop_NTPase"/>
</dbReference>
<dbReference type="Pfam" id="PF13361">
    <property type="entry name" value="UvrD_C"/>
    <property type="match status" value="1"/>
</dbReference>
<name>A0ABV7TIY8_9RHOB</name>
<dbReference type="PANTHER" id="PTHR11070:SF45">
    <property type="entry name" value="DNA 3'-5' HELICASE"/>
    <property type="match status" value="1"/>
</dbReference>
<keyword evidence="6" id="KW-0413">Isomerase</keyword>
<comment type="caution">
    <text evidence="12">The sequence shown here is derived from an EMBL/GenBank/DDBJ whole genome shotgun (WGS) entry which is preliminary data.</text>
</comment>
<evidence type="ECO:0000256" key="1">
    <source>
        <dbReference type="ARBA" id="ARBA00022649"/>
    </source>
</evidence>
<feature type="domain" description="UvrD-like helicase ATP-binding" evidence="11">
    <location>
        <begin position="221"/>
        <end position="511"/>
    </location>
</feature>
<accession>A0ABV7TIY8</accession>
<dbReference type="RefSeq" id="WP_386734954.1">
    <property type="nucleotide sequence ID" value="NZ_JBHRXI010000006.1"/>
</dbReference>
<dbReference type="Proteomes" id="UP001595629">
    <property type="component" value="Unassembled WGS sequence"/>
</dbReference>
<dbReference type="GO" id="GO:0004527">
    <property type="term" value="F:exonuclease activity"/>
    <property type="evidence" value="ECO:0007669"/>
    <property type="project" value="UniProtKB-KW"/>
</dbReference>
<dbReference type="EC" id="5.6.2.4" evidence="8"/>
<evidence type="ECO:0000256" key="5">
    <source>
        <dbReference type="ARBA" id="ARBA00022840"/>
    </source>
</evidence>
<keyword evidence="3 10" id="KW-0378">Hydrolase</keyword>
<keyword evidence="12" id="KW-0540">Nuclease</keyword>
<sequence length="698" mass="77628">MTEWTLSLRKNFQSELLALPPKENAQIQKKLSQLVEDPLPDAKVKKQLKNWKGGNVYRLRSGDYRIFYAIDEPYISLLALRRRSEDTYDEEIAAVNFGGPGDTDLEMSGVDSRSSAGYWEAFALEQSRAGQRRLPSPLTDKLLDRLFVPKELQERLLDVQTEEELLDCPGVNDELLLRIHEAIFEKPLREVLDQPEFVAESVEDLFRFKAGDLPGFLLKLSPGQQALVDFNIDGTKPTLVKGGPGSGKSTVALYRAAEIVRRAAEAGKKDARVLFTTYTNALTNVSTSLLRTLLPGHSEAVVVKTADSLVKEIIEAAGLRFAPANETQMRDTLRHAMTRAAVGSNALEKQRNRDALTRFSESYLLDEVCSVVLAQGLRDLESYLDHPRHGRREPLSTVERELVWSIAREFSDALSTQSLQTWSELRVEAARLVESGRVPLSFDAVIVDEVQDLEPAMIVLLSNISVDRSSLFLTADGGQSIYRSTFAWTEVLRTLGIEAKISDLPGNYRSTEQIDAAAKSYLGTSDLRTIDERYAHDGPMPVHYIVDDEESEARVVSQFVSGASSVLRLSQSSCAILVPARRQGQAIAERLRSTGLPAEFSTGRDLDISSDSVKILPFQSAKGLEFPVVVIAGLWPPTFPFVPTGASSAELAELEDLQRRTLYVAMTRAMRALMVVQPRRQRSKLLSPFKTGLWTVKT</sequence>
<dbReference type="Pfam" id="PF05016">
    <property type="entry name" value="ParE_toxin"/>
    <property type="match status" value="1"/>
</dbReference>
<protein>
    <recommendedName>
        <fullName evidence="8">DNA 3'-5' helicase</fullName>
        <ecNumber evidence="8">5.6.2.4</ecNumber>
    </recommendedName>
</protein>
<evidence type="ECO:0000256" key="2">
    <source>
        <dbReference type="ARBA" id="ARBA00022741"/>
    </source>
</evidence>
<dbReference type="EMBL" id="JBHRXI010000006">
    <property type="protein sequence ID" value="MFC3613765.1"/>
    <property type="molecule type" value="Genomic_DNA"/>
</dbReference>
<dbReference type="InterPro" id="IPR035093">
    <property type="entry name" value="RelE/ParE_toxin_dom_sf"/>
</dbReference>
<comment type="catalytic activity">
    <reaction evidence="7">
        <text>Couples ATP hydrolysis with the unwinding of duplex DNA by translocating in the 3'-5' direction.</text>
        <dbReference type="EC" id="5.6.2.4"/>
    </reaction>
</comment>
<evidence type="ECO:0000256" key="4">
    <source>
        <dbReference type="ARBA" id="ARBA00022806"/>
    </source>
</evidence>
<evidence type="ECO:0000256" key="9">
    <source>
        <dbReference type="ARBA" id="ARBA00048988"/>
    </source>
</evidence>
<dbReference type="InterPro" id="IPR007712">
    <property type="entry name" value="RelE/ParE_toxin"/>
</dbReference>
<feature type="binding site" evidence="10">
    <location>
        <begin position="242"/>
        <end position="249"/>
    </location>
    <ligand>
        <name>ATP</name>
        <dbReference type="ChEBI" id="CHEBI:30616"/>
    </ligand>
</feature>
<comment type="catalytic activity">
    <reaction evidence="9">
        <text>ATP + H2O = ADP + phosphate + H(+)</text>
        <dbReference type="Rhea" id="RHEA:13065"/>
        <dbReference type="ChEBI" id="CHEBI:15377"/>
        <dbReference type="ChEBI" id="CHEBI:15378"/>
        <dbReference type="ChEBI" id="CHEBI:30616"/>
        <dbReference type="ChEBI" id="CHEBI:43474"/>
        <dbReference type="ChEBI" id="CHEBI:456216"/>
        <dbReference type="EC" id="5.6.2.4"/>
    </reaction>
</comment>
<dbReference type="SUPFAM" id="SSF143011">
    <property type="entry name" value="RelE-like"/>
    <property type="match status" value="1"/>
</dbReference>
<keyword evidence="13" id="KW-1185">Reference proteome</keyword>
<evidence type="ECO:0000256" key="6">
    <source>
        <dbReference type="ARBA" id="ARBA00023235"/>
    </source>
</evidence>
<evidence type="ECO:0000256" key="8">
    <source>
        <dbReference type="ARBA" id="ARBA00034808"/>
    </source>
</evidence>
<reference evidence="13" key="1">
    <citation type="journal article" date="2019" name="Int. J. Syst. Evol. Microbiol.">
        <title>The Global Catalogue of Microorganisms (GCM) 10K type strain sequencing project: providing services to taxonomists for standard genome sequencing and annotation.</title>
        <authorList>
            <consortium name="The Broad Institute Genomics Platform"/>
            <consortium name="The Broad Institute Genome Sequencing Center for Infectious Disease"/>
            <person name="Wu L."/>
            <person name="Ma J."/>
        </authorList>
    </citation>
    <scope>NUCLEOTIDE SEQUENCE [LARGE SCALE GENOMIC DNA]</scope>
    <source>
        <strain evidence="13">KCTC 42911</strain>
    </source>
</reference>
<evidence type="ECO:0000256" key="10">
    <source>
        <dbReference type="PROSITE-ProRule" id="PRU00560"/>
    </source>
</evidence>
<keyword evidence="1" id="KW-1277">Toxin-antitoxin system</keyword>
<keyword evidence="2 10" id="KW-0547">Nucleotide-binding</keyword>
<dbReference type="SUPFAM" id="SSF52540">
    <property type="entry name" value="P-loop containing nucleoside triphosphate hydrolases"/>
    <property type="match status" value="1"/>
</dbReference>
<evidence type="ECO:0000313" key="13">
    <source>
        <dbReference type="Proteomes" id="UP001595629"/>
    </source>
</evidence>
<organism evidence="12 13">
    <name type="scientific">Lutimaribacter marinistellae</name>
    <dbReference type="NCBI Taxonomy" id="1820329"/>
    <lineage>
        <taxon>Bacteria</taxon>
        <taxon>Pseudomonadati</taxon>
        <taxon>Pseudomonadota</taxon>
        <taxon>Alphaproteobacteria</taxon>
        <taxon>Rhodobacterales</taxon>
        <taxon>Roseobacteraceae</taxon>
        <taxon>Lutimaribacter</taxon>
    </lineage>
</organism>
<gene>
    <name evidence="12" type="ORF">ACFORG_08335</name>
</gene>
<dbReference type="Pfam" id="PF00580">
    <property type="entry name" value="UvrD-helicase"/>
    <property type="match status" value="1"/>
</dbReference>
<dbReference type="InterPro" id="IPR014016">
    <property type="entry name" value="UvrD-like_ATP-bd"/>
</dbReference>
<evidence type="ECO:0000256" key="3">
    <source>
        <dbReference type="ARBA" id="ARBA00022801"/>
    </source>
</evidence>
<proteinExistence type="predicted"/>
<evidence type="ECO:0000256" key="7">
    <source>
        <dbReference type="ARBA" id="ARBA00034617"/>
    </source>
</evidence>
<dbReference type="PROSITE" id="PS51198">
    <property type="entry name" value="UVRD_HELICASE_ATP_BIND"/>
    <property type="match status" value="1"/>
</dbReference>
<evidence type="ECO:0000259" key="11">
    <source>
        <dbReference type="PROSITE" id="PS51198"/>
    </source>
</evidence>
<dbReference type="InterPro" id="IPR014017">
    <property type="entry name" value="DNA_helicase_UvrD-like_C"/>
</dbReference>
<dbReference type="InterPro" id="IPR000212">
    <property type="entry name" value="DNA_helicase_UvrD/REP"/>
</dbReference>
<keyword evidence="12" id="KW-0269">Exonuclease</keyword>
<evidence type="ECO:0000313" key="12">
    <source>
        <dbReference type="EMBL" id="MFC3613765.1"/>
    </source>
</evidence>